<evidence type="ECO:0000313" key="4">
    <source>
        <dbReference type="Proteomes" id="UP001470230"/>
    </source>
</evidence>
<dbReference type="InterPro" id="IPR000210">
    <property type="entry name" value="BTB/POZ_dom"/>
</dbReference>
<accession>A0ABR2LB13</accession>
<dbReference type="Gene3D" id="3.30.710.10">
    <property type="entry name" value="Potassium Channel Kv1.1, Chain A"/>
    <property type="match status" value="1"/>
</dbReference>
<gene>
    <name evidence="3" type="ORF">M9Y10_002882</name>
</gene>
<sequence length="480" mass="56648">MKNFKLKILPIGIQNDLTIIYKEKENKLHEIKVSKSDFLHTLRYFQSRINEINKTKNIFIQEDINFDIFETFISSISTKEIEINENNYKDYYYLSHKYEYIELETQIKEFILKRPDLFHIIDGILQEGEDNIDYIKEEIISKNLDVVLQNELLKNVPIQPLLRILSSPKRILKNHHLLFSFVIEKLNSNEEEKENLSLLTSCLDYSEMSSDEIEKLIEIHGTEIFMSPSNSKERMKTFISSEKLMKQKNQELEQRIIRIESDYNERIRRLEKQMNKMEANYNERIQKLEQKIDEISNVKSCRYIEYDGNIKNCLNGIIQHLTNESNGNVDDMNIVKVTSSSSTGAPHLPRCVVDLNDKESYFHSCGEQNGWLKYDFLEKKIKPTHYAIRTRNSGKNCNHLNSWVIEGSNTNKDDDWIELDSQKGLSCLDYSKAKQIFDIKRKLGPDESYRYLRLRVTGETSPGRYYILISALEYFGYIIK</sequence>
<dbReference type="InterPro" id="IPR011333">
    <property type="entry name" value="SKP1/BTB/POZ_sf"/>
</dbReference>
<dbReference type="InterPro" id="IPR008979">
    <property type="entry name" value="Galactose-bd-like_sf"/>
</dbReference>
<dbReference type="SUPFAM" id="SSF49785">
    <property type="entry name" value="Galactose-binding domain-like"/>
    <property type="match status" value="1"/>
</dbReference>
<dbReference type="Proteomes" id="UP001470230">
    <property type="component" value="Unassembled WGS sequence"/>
</dbReference>
<protein>
    <recommendedName>
        <fullName evidence="2">BTB domain-containing protein</fullName>
    </recommendedName>
</protein>
<reference evidence="3 4" key="1">
    <citation type="submission" date="2024-04" db="EMBL/GenBank/DDBJ databases">
        <title>Tritrichomonas musculus Genome.</title>
        <authorList>
            <person name="Alves-Ferreira E."/>
            <person name="Grigg M."/>
            <person name="Lorenzi H."/>
            <person name="Galac M."/>
        </authorList>
    </citation>
    <scope>NUCLEOTIDE SEQUENCE [LARGE SCALE GENOMIC DNA]</scope>
    <source>
        <strain evidence="3 4">EAF2021</strain>
    </source>
</reference>
<comment type="caution">
    <text evidence="3">The sequence shown here is derived from an EMBL/GenBank/DDBJ whole genome shotgun (WGS) entry which is preliminary data.</text>
</comment>
<keyword evidence="1" id="KW-0175">Coiled coil</keyword>
<dbReference type="CDD" id="cd18186">
    <property type="entry name" value="BTB_POZ_ZBTB_KLHL-like"/>
    <property type="match status" value="1"/>
</dbReference>
<dbReference type="SUPFAM" id="SSF54695">
    <property type="entry name" value="POZ domain"/>
    <property type="match status" value="1"/>
</dbReference>
<feature type="domain" description="BTB" evidence="2">
    <location>
        <begin position="43"/>
        <end position="113"/>
    </location>
</feature>
<evidence type="ECO:0000313" key="3">
    <source>
        <dbReference type="EMBL" id="KAK8900555.1"/>
    </source>
</evidence>
<dbReference type="Gene3D" id="2.60.120.260">
    <property type="entry name" value="Galactose-binding domain-like"/>
    <property type="match status" value="1"/>
</dbReference>
<name>A0ABR2LB13_9EUKA</name>
<organism evidence="3 4">
    <name type="scientific">Tritrichomonas musculus</name>
    <dbReference type="NCBI Taxonomy" id="1915356"/>
    <lineage>
        <taxon>Eukaryota</taxon>
        <taxon>Metamonada</taxon>
        <taxon>Parabasalia</taxon>
        <taxon>Tritrichomonadida</taxon>
        <taxon>Tritrichomonadidae</taxon>
        <taxon>Tritrichomonas</taxon>
    </lineage>
</organism>
<feature type="coiled-coil region" evidence="1">
    <location>
        <begin position="242"/>
        <end position="298"/>
    </location>
</feature>
<dbReference type="Pfam" id="PF00651">
    <property type="entry name" value="BTB"/>
    <property type="match status" value="1"/>
</dbReference>
<keyword evidence="4" id="KW-1185">Reference proteome</keyword>
<proteinExistence type="predicted"/>
<evidence type="ECO:0000256" key="1">
    <source>
        <dbReference type="SAM" id="Coils"/>
    </source>
</evidence>
<dbReference type="EMBL" id="JAPFFF010000001">
    <property type="protein sequence ID" value="KAK8900555.1"/>
    <property type="molecule type" value="Genomic_DNA"/>
</dbReference>
<evidence type="ECO:0000259" key="2">
    <source>
        <dbReference type="Pfam" id="PF00651"/>
    </source>
</evidence>